<dbReference type="GO" id="GO:0005634">
    <property type="term" value="C:nucleus"/>
    <property type="evidence" value="ECO:0007669"/>
    <property type="project" value="UniProtKB-SubCell"/>
</dbReference>
<dbReference type="PANTHER" id="PTHR47287">
    <property type="entry name" value="C2H2 AND C2HC ZINC FINGERS SUPERFAMILY PROTEIN"/>
    <property type="match status" value="1"/>
</dbReference>
<keyword evidence="3 6" id="KW-0863">Zinc-finger</keyword>
<dbReference type="GO" id="GO:0008270">
    <property type="term" value="F:zinc ion binding"/>
    <property type="evidence" value="ECO:0007669"/>
    <property type="project" value="UniProtKB-KW"/>
</dbReference>
<reference evidence="9" key="1">
    <citation type="submission" date="2022-02" db="EMBL/GenBank/DDBJ databases">
        <authorList>
            <person name="Henning P.M."/>
            <person name="McCubbin A.G."/>
            <person name="Shore J.S."/>
        </authorList>
    </citation>
    <scope>NUCLEOTIDE SEQUENCE</scope>
    <source>
        <strain evidence="9">F60SS</strain>
        <tissue evidence="9">Leaves</tissue>
    </source>
</reference>
<name>A0A9Q0G4V6_9ROSI</name>
<feature type="compositionally biased region" description="Basic and acidic residues" evidence="7">
    <location>
        <begin position="341"/>
        <end position="354"/>
    </location>
</feature>
<dbReference type="InterPro" id="IPR044246">
    <property type="entry name" value="ZFP3-like"/>
</dbReference>
<evidence type="ECO:0000256" key="2">
    <source>
        <dbReference type="ARBA" id="ARBA00022723"/>
    </source>
</evidence>
<keyword evidence="4" id="KW-0862">Zinc</keyword>
<dbReference type="PANTHER" id="PTHR47287:SF9">
    <property type="entry name" value="ZINC FINGER PROTEIN 4-LIKE"/>
    <property type="match status" value="1"/>
</dbReference>
<dbReference type="OrthoDB" id="1736050at2759"/>
<feature type="region of interest" description="Disordered" evidence="7">
    <location>
        <begin position="319"/>
        <end position="362"/>
    </location>
</feature>
<feature type="compositionally biased region" description="Polar residues" evidence="7">
    <location>
        <begin position="324"/>
        <end position="339"/>
    </location>
</feature>
<comment type="subcellular location">
    <subcellularLocation>
        <location evidence="1">Nucleus</location>
    </subcellularLocation>
</comment>
<dbReference type="PROSITE" id="PS50157">
    <property type="entry name" value="ZINC_FINGER_C2H2_2"/>
    <property type="match status" value="1"/>
</dbReference>
<evidence type="ECO:0000259" key="8">
    <source>
        <dbReference type="PROSITE" id="PS50157"/>
    </source>
</evidence>
<sequence length="362" mass="38854">MNGSIASPCNDETIYFQAYWSLQSFSDISVQEIIAPKGFNASYEKILHLLNPKYKDKQSHANLCSNQNSKYFLVLATMEPRGSETCRSGSSSISAASALGGTSPTHSSTAAGDDSRKLKANTHSSPTDQSASRVVLELKLPISESKPCNLFGRINSAGPSSLVKEASDETNRDQKRAAEPRVFSCNFCKREFSTSQALGGHQNAHKQERSKAKKGHQGLDFSAFGHFPSYPYSTLATQPPYYGSSSSLGVRLDSFIHKPPSHPWASSSGYRFAAHGGWPGPTATMNPLSSIDRLRLESLSGLAGGFGIPSSTSSVKIEELPSLRSATSPASVPKNNTGQPRRGDPPGTEHKDEAGLDLSLKL</sequence>
<keyword evidence="5" id="KW-0539">Nucleus</keyword>
<organism evidence="9 10">
    <name type="scientific">Turnera subulata</name>
    <dbReference type="NCBI Taxonomy" id="218843"/>
    <lineage>
        <taxon>Eukaryota</taxon>
        <taxon>Viridiplantae</taxon>
        <taxon>Streptophyta</taxon>
        <taxon>Embryophyta</taxon>
        <taxon>Tracheophyta</taxon>
        <taxon>Spermatophyta</taxon>
        <taxon>Magnoliopsida</taxon>
        <taxon>eudicotyledons</taxon>
        <taxon>Gunneridae</taxon>
        <taxon>Pentapetalae</taxon>
        <taxon>rosids</taxon>
        <taxon>fabids</taxon>
        <taxon>Malpighiales</taxon>
        <taxon>Passifloraceae</taxon>
        <taxon>Turnera</taxon>
    </lineage>
</organism>
<gene>
    <name evidence="9" type="ORF">Tsubulata_007615</name>
</gene>
<dbReference type="Gene3D" id="3.30.160.60">
    <property type="entry name" value="Classic Zinc Finger"/>
    <property type="match status" value="1"/>
</dbReference>
<feature type="region of interest" description="Disordered" evidence="7">
    <location>
        <begin position="97"/>
        <end position="132"/>
    </location>
</feature>
<evidence type="ECO:0000256" key="1">
    <source>
        <dbReference type="ARBA" id="ARBA00004123"/>
    </source>
</evidence>
<dbReference type="InterPro" id="IPR036236">
    <property type="entry name" value="Znf_C2H2_sf"/>
</dbReference>
<feature type="domain" description="C2H2-type" evidence="8">
    <location>
        <begin position="183"/>
        <end position="210"/>
    </location>
</feature>
<keyword evidence="10" id="KW-1185">Reference proteome</keyword>
<accession>A0A9Q0G4V6</accession>
<dbReference type="GO" id="GO:0009788">
    <property type="term" value="P:negative regulation of abscisic acid-activated signaling pathway"/>
    <property type="evidence" value="ECO:0007669"/>
    <property type="project" value="InterPro"/>
</dbReference>
<evidence type="ECO:0000256" key="7">
    <source>
        <dbReference type="SAM" id="MobiDB-lite"/>
    </source>
</evidence>
<dbReference type="Proteomes" id="UP001141552">
    <property type="component" value="Unassembled WGS sequence"/>
</dbReference>
<dbReference type="Pfam" id="PF13912">
    <property type="entry name" value="zf-C2H2_6"/>
    <property type="match status" value="1"/>
</dbReference>
<dbReference type="AlphaFoldDB" id="A0A9Q0G4V6"/>
<comment type="caution">
    <text evidence="9">The sequence shown here is derived from an EMBL/GenBank/DDBJ whole genome shotgun (WGS) entry which is preliminary data.</text>
</comment>
<evidence type="ECO:0000256" key="4">
    <source>
        <dbReference type="ARBA" id="ARBA00022833"/>
    </source>
</evidence>
<dbReference type="EMBL" id="JAKUCV010002549">
    <property type="protein sequence ID" value="KAJ4842227.1"/>
    <property type="molecule type" value="Genomic_DNA"/>
</dbReference>
<dbReference type="SUPFAM" id="SSF57667">
    <property type="entry name" value="beta-beta-alpha zinc fingers"/>
    <property type="match status" value="1"/>
</dbReference>
<evidence type="ECO:0000256" key="3">
    <source>
        <dbReference type="ARBA" id="ARBA00022771"/>
    </source>
</evidence>
<reference evidence="9" key="2">
    <citation type="journal article" date="2023" name="Plants (Basel)">
        <title>Annotation of the Turnera subulata (Passifloraceae) Draft Genome Reveals the S-Locus Evolved after the Divergence of Turneroideae from Passifloroideae in a Stepwise Manner.</title>
        <authorList>
            <person name="Henning P.M."/>
            <person name="Roalson E.H."/>
            <person name="Mir W."/>
            <person name="McCubbin A.G."/>
            <person name="Shore J.S."/>
        </authorList>
    </citation>
    <scope>NUCLEOTIDE SEQUENCE</scope>
    <source>
        <strain evidence="9">F60SS</strain>
    </source>
</reference>
<dbReference type="InterPro" id="IPR013087">
    <property type="entry name" value="Znf_C2H2_type"/>
</dbReference>
<evidence type="ECO:0000313" key="10">
    <source>
        <dbReference type="Proteomes" id="UP001141552"/>
    </source>
</evidence>
<evidence type="ECO:0000256" key="6">
    <source>
        <dbReference type="PROSITE-ProRule" id="PRU00042"/>
    </source>
</evidence>
<evidence type="ECO:0000313" key="9">
    <source>
        <dbReference type="EMBL" id="KAJ4842227.1"/>
    </source>
</evidence>
<evidence type="ECO:0000256" key="5">
    <source>
        <dbReference type="ARBA" id="ARBA00023242"/>
    </source>
</evidence>
<protein>
    <recommendedName>
        <fullName evidence="8">C2H2-type domain-containing protein</fullName>
    </recommendedName>
</protein>
<proteinExistence type="predicted"/>
<feature type="compositionally biased region" description="Polar residues" evidence="7">
    <location>
        <begin position="121"/>
        <end position="132"/>
    </location>
</feature>
<keyword evidence="2" id="KW-0479">Metal-binding</keyword>
<dbReference type="PROSITE" id="PS00028">
    <property type="entry name" value="ZINC_FINGER_C2H2_1"/>
    <property type="match status" value="1"/>
</dbReference>